<dbReference type="Proteomes" id="UP000518904">
    <property type="component" value="Unassembled WGS sequence"/>
</dbReference>
<dbReference type="Pfam" id="PF01345">
    <property type="entry name" value="DUF11"/>
    <property type="match status" value="1"/>
</dbReference>
<comment type="caution">
    <text evidence="2">The sequence shown here is derived from an EMBL/GenBank/DDBJ whole genome shotgun (WGS) entry which is preliminary data.</text>
</comment>
<sequence>KDVDSRFYSSGQTLTYTITVTNDGDGFANQVQVLDDLNSVKTTDINGKEINAYSDWTITAEAFKDDGTPATASNTGMTGE</sequence>
<dbReference type="AlphaFoldDB" id="A0A7Y0SIT3"/>
<dbReference type="EMBL" id="JABCLB010001629">
    <property type="protein sequence ID" value="NMU84319.1"/>
    <property type="molecule type" value="Genomic_DNA"/>
</dbReference>
<organism evidence="2 3">
    <name type="scientific">Vibrio parahaemolyticus</name>
    <dbReference type="NCBI Taxonomy" id="670"/>
    <lineage>
        <taxon>Bacteria</taxon>
        <taxon>Pseudomonadati</taxon>
        <taxon>Pseudomonadota</taxon>
        <taxon>Gammaproteobacteria</taxon>
        <taxon>Vibrionales</taxon>
        <taxon>Vibrionaceae</taxon>
        <taxon>Vibrio</taxon>
    </lineage>
</organism>
<dbReference type="InterPro" id="IPR001434">
    <property type="entry name" value="OmcB-like_DUF11"/>
</dbReference>
<name>A0A7Y0SIT3_VIBPH</name>
<evidence type="ECO:0000259" key="1">
    <source>
        <dbReference type="Pfam" id="PF01345"/>
    </source>
</evidence>
<reference evidence="2 3" key="1">
    <citation type="submission" date="2020-04" db="EMBL/GenBank/DDBJ databases">
        <title>Whole-genome sequencing of Vibrio spp. from China reveals different genetic environments of blaCTX-M-14 among diverse lineages.</title>
        <authorList>
            <person name="Zheng Z."/>
            <person name="Ye L."/>
            <person name="Chen S."/>
        </authorList>
    </citation>
    <scope>NUCLEOTIDE SEQUENCE [LARGE SCALE GENOMIC DNA]</scope>
    <source>
        <strain evidence="2 3">Vb0551</strain>
    </source>
</reference>
<feature type="non-terminal residue" evidence="2">
    <location>
        <position position="1"/>
    </location>
</feature>
<protein>
    <submittedName>
        <fullName evidence="2">DUF11 domain-containing protein</fullName>
    </submittedName>
</protein>
<evidence type="ECO:0000313" key="3">
    <source>
        <dbReference type="Proteomes" id="UP000518904"/>
    </source>
</evidence>
<evidence type="ECO:0000313" key="2">
    <source>
        <dbReference type="EMBL" id="NMU84319.1"/>
    </source>
</evidence>
<proteinExistence type="predicted"/>
<feature type="non-terminal residue" evidence="2">
    <location>
        <position position="80"/>
    </location>
</feature>
<dbReference type="InterPro" id="IPR047589">
    <property type="entry name" value="DUF11_rpt"/>
</dbReference>
<feature type="domain" description="DUF11" evidence="1">
    <location>
        <begin position="1"/>
        <end position="42"/>
    </location>
</feature>
<gene>
    <name evidence="2" type="ORF">HKB16_15635</name>
</gene>
<dbReference type="NCBIfam" id="TIGR01451">
    <property type="entry name" value="B_ant_repeat"/>
    <property type="match status" value="1"/>
</dbReference>
<accession>A0A7Y0SIT3</accession>